<name>A0A7I7LL46_9MYCO</name>
<evidence type="ECO:0000313" key="3">
    <source>
        <dbReference type="Proteomes" id="UP000467164"/>
    </source>
</evidence>
<organism evidence="2 3">
    <name type="scientific">Mycobacterium shottsii</name>
    <dbReference type="NCBI Taxonomy" id="133549"/>
    <lineage>
        <taxon>Bacteria</taxon>
        <taxon>Bacillati</taxon>
        <taxon>Actinomycetota</taxon>
        <taxon>Actinomycetes</taxon>
        <taxon>Mycobacteriales</taxon>
        <taxon>Mycobacteriaceae</taxon>
        <taxon>Mycobacterium</taxon>
        <taxon>Mycobacterium ulcerans group</taxon>
    </lineage>
</organism>
<protein>
    <submittedName>
        <fullName evidence="2">Uncharacterized protein</fullName>
    </submittedName>
</protein>
<evidence type="ECO:0000256" key="1">
    <source>
        <dbReference type="SAM" id="MobiDB-lite"/>
    </source>
</evidence>
<reference evidence="2 3" key="1">
    <citation type="journal article" date="2019" name="Emerg. Microbes Infect.">
        <title>Comprehensive subspecies identification of 175 nontuberculous mycobacteria species based on 7547 genomic profiles.</title>
        <authorList>
            <person name="Matsumoto Y."/>
            <person name="Kinjo T."/>
            <person name="Motooka D."/>
            <person name="Nabeya D."/>
            <person name="Jung N."/>
            <person name="Uechi K."/>
            <person name="Horii T."/>
            <person name="Iida T."/>
            <person name="Fujita J."/>
            <person name="Nakamura S."/>
        </authorList>
    </citation>
    <scope>NUCLEOTIDE SEQUENCE [LARGE SCALE GENOMIC DNA]</scope>
    <source>
        <strain evidence="2 3">JCM 12657</strain>
    </source>
</reference>
<gene>
    <name evidence="2" type="ORF">MSHO_60960</name>
</gene>
<keyword evidence="3" id="KW-1185">Reference proteome</keyword>
<sequence>MARLVGRQRFPFGAGDHIGVGDVQSELLGGCGGGGGVVAGDQADPDIAVGEPIEHGLGRRPGSGGQAQQADRREFGLAQGFQQIGIGGGRGSLLGAQLTLGHRQHPQATGGHLVDLLGEGVRGGLGGPL</sequence>
<feature type="region of interest" description="Disordered" evidence="1">
    <location>
        <begin position="42"/>
        <end position="71"/>
    </location>
</feature>
<dbReference type="Proteomes" id="UP000467164">
    <property type="component" value="Chromosome"/>
</dbReference>
<evidence type="ECO:0000313" key="2">
    <source>
        <dbReference type="EMBL" id="BBX60751.1"/>
    </source>
</evidence>
<accession>A0A7I7LL46</accession>
<proteinExistence type="predicted"/>
<dbReference type="AlphaFoldDB" id="A0A7I7LL46"/>
<dbReference type="KEGG" id="msho:MSHO_60960"/>
<dbReference type="EMBL" id="AP022572">
    <property type="protein sequence ID" value="BBX60751.1"/>
    <property type="molecule type" value="Genomic_DNA"/>
</dbReference>